<dbReference type="Gene3D" id="3.30.70.1240">
    <property type="entry name" value="DOPA-like domains"/>
    <property type="match status" value="1"/>
</dbReference>
<proteinExistence type="predicted"/>
<dbReference type="Pfam" id="PF08883">
    <property type="entry name" value="DOPA_dioxygen"/>
    <property type="match status" value="1"/>
</dbReference>
<keyword evidence="1" id="KW-0223">Dioxygenase</keyword>
<evidence type="ECO:0000313" key="1">
    <source>
        <dbReference type="EMBL" id="SDI15939.1"/>
    </source>
</evidence>
<keyword evidence="1" id="KW-0560">Oxidoreductase</keyword>
<dbReference type="InterPro" id="IPR014980">
    <property type="entry name" value="DOPA_dioxygen"/>
</dbReference>
<accession>A0A1G8IAB7</accession>
<dbReference type="PANTHER" id="PTHR36423">
    <property type="entry name" value="AFR070WP"/>
    <property type="match status" value="1"/>
</dbReference>
<protein>
    <submittedName>
        <fullName evidence="1">DOPA 4,5-dioxygenase</fullName>
    </submittedName>
</protein>
<dbReference type="RefSeq" id="WP_090690705.1">
    <property type="nucleotide sequence ID" value="NZ_CADERL010000003.1"/>
</dbReference>
<dbReference type="Proteomes" id="UP000199706">
    <property type="component" value="Unassembled WGS sequence"/>
</dbReference>
<gene>
    <name evidence="1" type="ORF">SAMN05216466_11822</name>
</gene>
<dbReference type="OrthoDB" id="572228at2"/>
<dbReference type="GO" id="GO:0051213">
    <property type="term" value="F:dioxygenase activity"/>
    <property type="evidence" value="ECO:0007669"/>
    <property type="project" value="UniProtKB-KW"/>
</dbReference>
<dbReference type="InterPro" id="IPR023389">
    <property type="entry name" value="DOPA-like_sf"/>
</dbReference>
<dbReference type="AlphaFoldDB" id="A0A1G8IAB7"/>
<dbReference type="PIRSF" id="PIRSF028139">
    <property type="entry name" value="DOPA-diox_rel_Mll2280"/>
    <property type="match status" value="1"/>
</dbReference>
<reference evidence="1 2" key="1">
    <citation type="submission" date="2016-10" db="EMBL/GenBank/DDBJ databases">
        <authorList>
            <person name="de Groot N.N."/>
        </authorList>
    </citation>
    <scope>NUCLEOTIDE SEQUENCE [LARGE SCALE GENOMIC DNA]</scope>
    <source>
        <strain evidence="1 2">LMG 2247</strain>
    </source>
</reference>
<evidence type="ECO:0000313" key="2">
    <source>
        <dbReference type="Proteomes" id="UP000199706"/>
    </source>
</evidence>
<sequence length="117" mass="13667">MTSPDVSAIQGWHAHVYFDAEHRDAAWALREQIEARFEGKLQLGRFHERPVGPHPMWSYQLAFEPPYFSEIVEWLTLNHGALDVFLHPNTDDELRDHRDSAVWIGHSHVLKLEVFGR</sequence>
<dbReference type="EMBL" id="FNCJ01000018">
    <property type="protein sequence ID" value="SDI15939.1"/>
    <property type="molecule type" value="Genomic_DNA"/>
</dbReference>
<name>A0A1G8IAB7_9BURK</name>
<organism evidence="1 2">
    <name type="scientific">Paraburkholderia phenazinium</name>
    <dbReference type="NCBI Taxonomy" id="60549"/>
    <lineage>
        <taxon>Bacteria</taxon>
        <taxon>Pseudomonadati</taxon>
        <taxon>Pseudomonadota</taxon>
        <taxon>Betaproteobacteria</taxon>
        <taxon>Burkholderiales</taxon>
        <taxon>Burkholderiaceae</taxon>
        <taxon>Paraburkholderia</taxon>
    </lineage>
</organism>
<dbReference type="PANTHER" id="PTHR36423:SF2">
    <property type="entry name" value="AFR070WP"/>
    <property type="match status" value="1"/>
</dbReference>
<dbReference type="SUPFAM" id="SSF143410">
    <property type="entry name" value="DOPA-like"/>
    <property type="match status" value="1"/>
</dbReference>